<evidence type="ECO:0000313" key="1">
    <source>
        <dbReference type="EMBL" id="KAI0048906.1"/>
    </source>
</evidence>
<evidence type="ECO:0000313" key="2">
    <source>
        <dbReference type="Proteomes" id="UP000814033"/>
    </source>
</evidence>
<proteinExistence type="predicted"/>
<dbReference type="Proteomes" id="UP000814033">
    <property type="component" value="Unassembled WGS sequence"/>
</dbReference>
<keyword evidence="2" id="KW-1185">Reference proteome</keyword>
<comment type="caution">
    <text evidence="1">The sequence shown here is derived from an EMBL/GenBank/DDBJ whole genome shotgun (WGS) entry which is preliminary data.</text>
</comment>
<protein>
    <submittedName>
        <fullName evidence="1">Uncharacterized protein</fullName>
    </submittedName>
</protein>
<accession>A0ACB8RYJ9</accession>
<name>A0ACB8RYJ9_9AGAM</name>
<reference evidence="1" key="1">
    <citation type="submission" date="2021-02" db="EMBL/GenBank/DDBJ databases">
        <authorList>
            <consortium name="DOE Joint Genome Institute"/>
            <person name="Ahrendt S."/>
            <person name="Looney B.P."/>
            <person name="Miyauchi S."/>
            <person name="Morin E."/>
            <person name="Drula E."/>
            <person name="Courty P.E."/>
            <person name="Chicoki N."/>
            <person name="Fauchery L."/>
            <person name="Kohler A."/>
            <person name="Kuo A."/>
            <person name="Labutti K."/>
            <person name="Pangilinan J."/>
            <person name="Lipzen A."/>
            <person name="Riley R."/>
            <person name="Andreopoulos W."/>
            <person name="He G."/>
            <person name="Johnson J."/>
            <person name="Barry K.W."/>
            <person name="Grigoriev I.V."/>
            <person name="Nagy L."/>
            <person name="Hibbett D."/>
            <person name="Henrissat B."/>
            <person name="Matheny P.B."/>
            <person name="Labbe J."/>
            <person name="Martin F."/>
        </authorList>
    </citation>
    <scope>NUCLEOTIDE SEQUENCE</scope>
    <source>
        <strain evidence="1">FP105234-sp</strain>
    </source>
</reference>
<sequence>MADKTYEIVNWPASEAFLADHSIIGPVYDALTDRAGTNEIYTGVQVEAQNVFCVVSWDKLKDHLDYINDAENYKQLIADLNKTRADVNVIDLVHAQFLSDPRSTFTAPVTEFAYLTPKEGVAKEVVQEIILKIVDHSNDPKSTPRSAAYGSLLEKPETFLLVLGWTSAQEHADAIKGGDLGELVADLRSNVDGRIVHAKLTHGNVVR</sequence>
<organism evidence="1 2">
    <name type="scientific">Auriscalpium vulgare</name>
    <dbReference type="NCBI Taxonomy" id="40419"/>
    <lineage>
        <taxon>Eukaryota</taxon>
        <taxon>Fungi</taxon>
        <taxon>Dikarya</taxon>
        <taxon>Basidiomycota</taxon>
        <taxon>Agaricomycotina</taxon>
        <taxon>Agaricomycetes</taxon>
        <taxon>Russulales</taxon>
        <taxon>Auriscalpiaceae</taxon>
        <taxon>Auriscalpium</taxon>
    </lineage>
</organism>
<gene>
    <name evidence="1" type="ORF">FA95DRAFT_1557485</name>
</gene>
<dbReference type="EMBL" id="MU275880">
    <property type="protein sequence ID" value="KAI0048906.1"/>
    <property type="molecule type" value="Genomic_DNA"/>
</dbReference>
<reference evidence="1" key="2">
    <citation type="journal article" date="2022" name="New Phytol.">
        <title>Evolutionary transition to the ectomycorrhizal habit in the genomes of a hyperdiverse lineage of mushroom-forming fungi.</title>
        <authorList>
            <person name="Looney B."/>
            <person name="Miyauchi S."/>
            <person name="Morin E."/>
            <person name="Drula E."/>
            <person name="Courty P.E."/>
            <person name="Kohler A."/>
            <person name="Kuo A."/>
            <person name="LaButti K."/>
            <person name="Pangilinan J."/>
            <person name="Lipzen A."/>
            <person name="Riley R."/>
            <person name="Andreopoulos W."/>
            <person name="He G."/>
            <person name="Johnson J."/>
            <person name="Nolan M."/>
            <person name="Tritt A."/>
            <person name="Barry K.W."/>
            <person name="Grigoriev I.V."/>
            <person name="Nagy L.G."/>
            <person name="Hibbett D."/>
            <person name="Henrissat B."/>
            <person name="Matheny P.B."/>
            <person name="Labbe J."/>
            <person name="Martin F.M."/>
        </authorList>
    </citation>
    <scope>NUCLEOTIDE SEQUENCE</scope>
    <source>
        <strain evidence="1">FP105234-sp</strain>
    </source>
</reference>